<evidence type="ECO:0000313" key="2">
    <source>
        <dbReference type="Proteomes" id="UP000886998"/>
    </source>
</evidence>
<proteinExistence type="predicted"/>
<dbReference type="EMBL" id="BMAV01009457">
    <property type="protein sequence ID" value="GFY53718.1"/>
    <property type="molecule type" value="Genomic_DNA"/>
</dbReference>
<organism evidence="1 2">
    <name type="scientific">Trichonephila inaurata madagascariensis</name>
    <dbReference type="NCBI Taxonomy" id="2747483"/>
    <lineage>
        <taxon>Eukaryota</taxon>
        <taxon>Metazoa</taxon>
        <taxon>Ecdysozoa</taxon>
        <taxon>Arthropoda</taxon>
        <taxon>Chelicerata</taxon>
        <taxon>Arachnida</taxon>
        <taxon>Araneae</taxon>
        <taxon>Araneomorphae</taxon>
        <taxon>Entelegynae</taxon>
        <taxon>Araneoidea</taxon>
        <taxon>Nephilidae</taxon>
        <taxon>Trichonephila</taxon>
        <taxon>Trichonephila inaurata</taxon>
    </lineage>
</organism>
<protein>
    <submittedName>
        <fullName evidence="1">Uncharacterized protein</fullName>
    </submittedName>
</protein>
<dbReference type="Proteomes" id="UP000886998">
    <property type="component" value="Unassembled WGS sequence"/>
</dbReference>
<sequence length="99" mass="11324">MLRYKKNYNLVLQELNKNFPESVNKLTGDCIKIQPFNIEEHRAITALLKQKGEEYYVIPCSADRPLKVVIKGLYSSTSIKNIKMDLTEEGVPVIKVAQL</sequence>
<keyword evidence="2" id="KW-1185">Reference proteome</keyword>
<name>A0A8X7C4H9_9ARAC</name>
<evidence type="ECO:0000313" key="1">
    <source>
        <dbReference type="EMBL" id="GFY53718.1"/>
    </source>
</evidence>
<dbReference type="OrthoDB" id="6437729at2759"/>
<gene>
    <name evidence="1" type="ORF">TNIN_332541</name>
</gene>
<accession>A0A8X7C4H9</accession>
<dbReference type="AlphaFoldDB" id="A0A8X7C4H9"/>
<reference evidence="1" key="1">
    <citation type="submission" date="2020-08" db="EMBL/GenBank/DDBJ databases">
        <title>Multicomponent nature underlies the extraordinary mechanical properties of spider dragline silk.</title>
        <authorList>
            <person name="Kono N."/>
            <person name="Nakamura H."/>
            <person name="Mori M."/>
            <person name="Yoshida Y."/>
            <person name="Ohtoshi R."/>
            <person name="Malay A.D."/>
            <person name="Moran D.A.P."/>
            <person name="Tomita M."/>
            <person name="Numata K."/>
            <person name="Arakawa K."/>
        </authorList>
    </citation>
    <scope>NUCLEOTIDE SEQUENCE</scope>
</reference>
<comment type="caution">
    <text evidence="1">The sequence shown here is derived from an EMBL/GenBank/DDBJ whole genome shotgun (WGS) entry which is preliminary data.</text>
</comment>